<evidence type="ECO:0000256" key="1">
    <source>
        <dbReference type="ARBA" id="ARBA00023172"/>
    </source>
</evidence>
<keyword evidence="1" id="KW-0233">DNA recombination</keyword>
<sequence>MSNLKYQLQGLMLRNQDGSYSTQAGRKKALVQLAAQLKEGGFRLKSVHSLKPKHVNYLIERWQAEKLSPGTIKNRVGHIRWWAEKVGKSSMLPKSNNSANQAISLNLEKRSYIPTDSKAKELDLAKLEKITDHYVQLSLKLQLEFGLRREEAIKFKPNFAIRGEQLVLKSSWTKGGRTRTLPIRTDSQRALLNEIQQTVGGGALIRPDKNYKQQLKSYEWQTSRVGLDKNHGLRHKYAQKRYLELTARKAPISGGLKSKELTVEQKVIDKEARLQISSELGHSREQITVIYLGR</sequence>
<name>A0A0N8HL32_9GAMM</name>
<dbReference type="AlphaFoldDB" id="A0A0N8HL32"/>
<comment type="caution">
    <text evidence="4">The sequence shown here is derived from an EMBL/GenBank/DDBJ whole genome shotgun (WGS) entry which is preliminary data.</text>
</comment>
<proteinExistence type="predicted"/>
<feature type="domain" description="Putative integrase N-terminal" evidence="2">
    <location>
        <begin position="1"/>
        <end position="90"/>
    </location>
</feature>
<evidence type="ECO:0000313" key="5">
    <source>
        <dbReference type="Proteomes" id="UP000050378"/>
    </source>
</evidence>
<gene>
    <name evidence="4" type="ORF">AOG27_01875</name>
</gene>
<evidence type="ECO:0000313" key="4">
    <source>
        <dbReference type="EMBL" id="KPM85552.1"/>
    </source>
</evidence>
<dbReference type="InterPro" id="IPR024457">
    <property type="entry name" value="Putative_integrase_N"/>
</dbReference>
<dbReference type="InterPro" id="IPR013762">
    <property type="entry name" value="Integrase-like_cat_sf"/>
</dbReference>
<dbReference type="Gene3D" id="1.10.443.10">
    <property type="entry name" value="Intergrase catalytic core"/>
    <property type="match status" value="1"/>
</dbReference>
<dbReference type="SUPFAM" id="SSF56349">
    <property type="entry name" value="DNA breaking-rejoining enzymes"/>
    <property type="match status" value="1"/>
</dbReference>
<accession>A0A0N8HL32</accession>
<dbReference type="InterPro" id="IPR011010">
    <property type="entry name" value="DNA_brk_join_enz"/>
</dbReference>
<evidence type="ECO:0000259" key="2">
    <source>
        <dbReference type="Pfam" id="PF12834"/>
    </source>
</evidence>
<organism evidence="4 5">
    <name type="scientific">Pseudoalteromonas lipolytica</name>
    <dbReference type="NCBI Taxonomy" id="570156"/>
    <lineage>
        <taxon>Bacteria</taxon>
        <taxon>Pseudomonadati</taxon>
        <taxon>Pseudomonadota</taxon>
        <taxon>Gammaproteobacteria</taxon>
        <taxon>Alteromonadales</taxon>
        <taxon>Pseudoalteromonadaceae</taxon>
        <taxon>Pseudoalteromonas</taxon>
    </lineage>
</organism>
<dbReference type="Pfam" id="PF12834">
    <property type="entry name" value="Phage_int_SAM_2"/>
    <property type="match status" value="1"/>
</dbReference>
<dbReference type="PATRIC" id="fig|570156.3.peg.367"/>
<feature type="domain" description="Integrase catalytic" evidence="3">
    <location>
        <begin position="128"/>
        <end position="239"/>
    </location>
</feature>
<dbReference type="Proteomes" id="UP000050378">
    <property type="component" value="Unassembled WGS sequence"/>
</dbReference>
<reference evidence="4 5" key="1">
    <citation type="submission" date="2015-09" db="EMBL/GenBank/DDBJ databases">
        <title>Draft Genome Sequence of Pseudoalteromonas lipolytica UCD-48B.</title>
        <authorList>
            <person name="Krusor M."/>
            <person name="Coil D.A."/>
            <person name="Lang J.M."/>
            <person name="Eisen J.A."/>
            <person name="Alexiev A."/>
        </authorList>
    </citation>
    <scope>NUCLEOTIDE SEQUENCE [LARGE SCALE GENOMIC DNA]</scope>
    <source>
        <strain evidence="4 5">UCD-48B</strain>
    </source>
</reference>
<dbReference type="GO" id="GO:0015074">
    <property type="term" value="P:DNA integration"/>
    <property type="evidence" value="ECO:0007669"/>
    <property type="project" value="InterPro"/>
</dbReference>
<dbReference type="InterPro" id="IPR024456">
    <property type="entry name" value="Integrase_catalytic_putative"/>
</dbReference>
<evidence type="ECO:0000259" key="3">
    <source>
        <dbReference type="Pfam" id="PF12835"/>
    </source>
</evidence>
<dbReference type="RefSeq" id="WP_054551305.1">
    <property type="nucleotide sequence ID" value="NZ_LJTC01000001.1"/>
</dbReference>
<dbReference type="GO" id="GO:0006310">
    <property type="term" value="P:DNA recombination"/>
    <property type="evidence" value="ECO:0007669"/>
    <property type="project" value="UniProtKB-KW"/>
</dbReference>
<dbReference type="EMBL" id="LJTC01000001">
    <property type="protein sequence ID" value="KPM85552.1"/>
    <property type="molecule type" value="Genomic_DNA"/>
</dbReference>
<dbReference type="OrthoDB" id="5394387at2"/>
<protein>
    <submittedName>
        <fullName evidence="4">Integrase</fullName>
    </submittedName>
</protein>
<dbReference type="GO" id="GO:0003677">
    <property type="term" value="F:DNA binding"/>
    <property type="evidence" value="ECO:0007669"/>
    <property type="project" value="InterPro"/>
</dbReference>
<dbReference type="Pfam" id="PF12835">
    <property type="entry name" value="Integrase_1"/>
    <property type="match status" value="1"/>
</dbReference>